<dbReference type="Proteomes" id="UP000034044">
    <property type="component" value="Unassembled WGS sequence"/>
</dbReference>
<name>A0A0G0FVE1_9BACT</name>
<evidence type="ECO:0000313" key="8">
    <source>
        <dbReference type="EMBL" id="KKQ21852.1"/>
    </source>
</evidence>
<feature type="transmembrane region" description="Helical" evidence="7">
    <location>
        <begin position="93"/>
        <end position="111"/>
    </location>
</feature>
<dbReference type="EMBL" id="LBSR01000012">
    <property type="protein sequence ID" value="KKQ21852.1"/>
    <property type="molecule type" value="Genomic_DNA"/>
</dbReference>
<feature type="transmembrane region" description="Helical" evidence="7">
    <location>
        <begin position="252"/>
        <end position="269"/>
    </location>
</feature>
<organism evidence="8 9">
    <name type="scientific">Candidatus Wolfebacteria bacterium GW2011_GWC1_37_10</name>
    <dbReference type="NCBI Taxonomy" id="1619010"/>
    <lineage>
        <taxon>Bacteria</taxon>
        <taxon>Candidatus Wolfeibacteriota</taxon>
    </lineage>
</organism>
<evidence type="ECO:0000256" key="1">
    <source>
        <dbReference type="ARBA" id="ARBA00004141"/>
    </source>
</evidence>
<dbReference type="GO" id="GO:0055085">
    <property type="term" value="P:transmembrane transport"/>
    <property type="evidence" value="ECO:0007669"/>
    <property type="project" value="InterPro"/>
</dbReference>
<feature type="transmembrane region" description="Helical" evidence="7">
    <location>
        <begin position="123"/>
        <end position="142"/>
    </location>
</feature>
<keyword evidence="5 7" id="KW-1133">Transmembrane helix</keyword>
<feature type="transmembrane region" description="Helical" evidence="7">
    <location>
        <begin position="222"/>
        <end position="240"/>
    </location>
</feature>
<evidence type="ECO:0000256" key="4">
    <source>
        <dbReference type="ARBA" id="ARBA00022692"/>
    </source>
</evidence>
<feature type="transmembrane region" description="Helical" evidence="7">
    <location>
        <begin position="191"/>
        <end position="210"/>
    </location>
</feature>
<keyword evidence="3" id="KW-1003">Cell membrane</keyword>
<reference evidence="8 9" key="1">
    <citation type="journal article" date="2015" name="Nature">
        <title>rRNA introns, odd ribosomes, and small enigmatic genomes across a large radiation of phyla.</title>
        <authorList>
            <person name="Brown C.T."/>
            <person name="Hug L.A."/>
            <person name="Thomas B.C."/>
            <person name="Sharon I."/>
            <person name="Castelle C.J."/>
            <person name="Singh A."/>
            <person name="Wilkins M.J."/>
            <person name="Williams K.H."/>
            <person name="Banfield J.F."/>
        </authorList>
    </citation>
    <scope>NUCLEOTIDE SEQUENCE [LARGE SCALE GENOMIC DNA]</scope>
</reference>
<evidence type="ECO:0000256" key="5">
    <source>
        <dbReference type="ARBA" id="ARBA00022989"/>
    </source>
</evidence>
<dbReference type="Pfam" id="PF03547">
    <property type="entry name" value="Mem_trans"/>
    <property type="match status" value="2"/>
</dbReference>
<accession>A0A0G0FVE1</accession>
<gene>
    <name evidence="8" type="ORF">US36_C0012G0011</name>
</gene>
<keyword evidence="2" id="KW-0813">Transport</keyword>
<proteinExistence type="predicted"/>
<dbReference type="InterPro" id="IPR004776">
    <property type="entry name" value="Mem_transp_PIN-like"/>
</dbReference>
<dbReference type="PANTHER" id="PTHR36838">
    <property type="entry name" value="AUXIN EFFLUX CARRIER FAMILY PROTEIN"/>
    <property type="match status" value="1"/>
</dbReference>
<feature type="transmembrane region" description="Helical" evidence="7">
    <location>
        <begin position="281"/>
        <end position="301"/>
    </location>
</feature>
<feature type="transmembrane region" description="Helical" evidence="7">
    <location>
        <begin position="28"/>
        <end position="50"/>
    </location>
</feature>
<evidence type="ECO:0000256" key="7">
    <source>
        <dbReference type="SAM" id="Phobius"/>
    </source>
</evidence>
<dbReference type="PANTHER" id="PTHR36838:SF3">
    <property type="entry name" value="TRANSPORTER AUXIN EFFLUX CARRIER EC FAMILY"/>
    <property type="match status" value="1"/>
</dbReference>
<evidence type="ECO:0000313" key="9">
    <source>
        <dbReference type="Proteomes" id="UP000034044"/>
    </source>
</evidence>
<comment type="caution">
    <text evidence="8">The sequence shown here is derived from an EMBL/GenBank/DDBJ whole genome shotgun (WGS) entry which is preliminary data.</text>
</comment>
<protein>
    <submittedName>
        <fullName evidence="8">Auxin efflux carrier</fullName>
    </submittedName>
</protein>
<comment type="subcellular location">
    <subcellularLocation>
        <location evidence="1">Membrane</location>
        <topology evidence="1">Multi-pass membrane protein</topology>
    </subcellularLocation>
</comment>
<feature type="transmembrane region" description="Helical" evidence="7">
    <location>
        <begin position="62"/>
        <end position="81"/>
    </location>
</feature>
<evidence type="ECO:0000256" key="2">
    <source>
        <dbReference type="ARBA" id="ARBA00022448"/>
    </source>
</evidence>
<feature type="transmembrane region" description="Helical" evidence="7">
    <location>
        <begin position="6"/>
        <end position="21"/>
    </location>
</feature>
<evidence type="ECO:0000256" key="3">
    <source>
        <dbReference type="ARBA" id="ARBA00022475"/>
    </source>
</evidence>
<feature type="transmembrane region" description="Helical" evidence="7">
    <location>
        <begin position="163"/>
        <end position="179"/>
    </location>
</feature>
<evidence type="ECO:0000256" key="6">
    <source>
        <dbReference type="ARBA" id="ARBA00023136"/>
    </source>
</evidence>
<keyword evidence="4 7" id="KW-0812">Transmembrane</keyword>
<keyword evidence="6 7" id="KW-0472">Membrane</keyword>
<dbReference type="AlphaFoldDB" id="A0A0G0FVE1"/>
<sequence length="302" mass="34343">MLLVSLPIFLIIFFGWLFKKFKIINDQWIHILNSFAYYVSLPALIIASFWEISFLDKNSLNIIFWSVFSIVLFSFFVFLVLSFIKINKSAKTAIFLSATVGNTIYMGFPLVELGLGKEYLLNGVLIGVIYLVAPLLISIFVIRYWHSREHSIFKQLFDFLKNPLVISSIAGIAVSFINFDSEWIFGIKKSISMLGLTASPISLFALGGFLYKRFLKKDLGKVIFVSSLKMVAFPLIIAIYPLYFFKINDSDTFILLASMPVAVTTFVIAEKFNMDKDLVGNSIFISTIFSFIVTSIIFVFIK</sequence>
<dbReference type="GO" id="GO:0016020">
    <property type="term" value="C:membrane"/>
    <property type="evidence" value="ECO:0007669"/>
    <property type="project" value="UniProtKB-SubCell"/>
</dbReference>